<gene>
    <name evidence="3" type="ORF">BHD05_15260</name>
</gene>
<organism evidence="3 4">
    <name type="scientific">Marisediminicola antarctica</name>
    <dbReference type="NCBI Taxonomy" id="674079"/>
    <lineage>
        <taxon>Bacteria</taxon>
        <taxon>Bacillati</taxon>
        <taxon>Actinomycetota</taxon>
        <taxon>Actinomycetes</taxon>
        <taxon>Micrococcales</taxon>
        <taxon>Microbacteriaceae</taxon>
        <taxon>Marisediminicola</taxon>
    </lineage>
</organism>
<keyword evidence="1" id="KW-1133">Transmembrane helix</keyword>
<name>A0A7L5AKZ6_9MICO</name>
<keyword evidence="1" id="KW-0812">Transmembrane</keyword>
<dbReference type="EMBL" id="CP017146">
    <property type="protein sequence ID" value="QHO71253.1"/>
    <property type="molecule type" value="Genomic_DNA"/>
</dbReference>
<evidence type="ECO:0000256" key="1">
    <source>
        <dbReference type="SAM" id="Phobius"/>
    </source>
</evidence>
<feature type="domain" description="Protein-glutamine gamma-glutamyltransferase-like C-terminal" evidence="2">
    <location>
        <begin position="128"/>
        <end position="195"/>
    </location>
</feature>
<keyword evidence="4" id="KW-1185">Reference proteome</keyword>
<feature type="transmembrane region" description="Helical" evidence="1">
    <location>
        <begin position="59"/>
        <end position="80"/>
    </location>
</feature>
<proteinExistence type="predicted"/>
<dbReference type="KEGG" id="mant:BHD05_15260"/>
<evidence type="ECO:0000259" key="2">
    <source>
        <dbReference type="Pfam" id="PF13559"/>
    </source>
</evidence>
<evidence type="ECO:0000313" key="4">
    <source>
        <dbReference type="Proteomes" id="UP000464507"/>
    </source>
</evidence>
<dbReference type="InterPro" id="IPR025403">
    <property type="entry name" value="TgpA-like_C"/>
</dbReference>
<reference evidence="3 4" key="1">
    <citation type="submission" date="2016-09" db="EMBL/GenBank/DDBJ databases">
        <title>Complete genome sequence of microbes from the polar regions.</title>
        <authorList>
            <person name="Liao L."/>
            <person name="Chen B."/>
        </authorList>
    </citation>
    <scope>NUCLEOTIDE SEQUENCE [LARGE SCALE GENOMIC DNA]</scope>
    <source>
        <strain evidence="3 4">ZS314</strain>
    </source>
</reference>
<dbReference type="Pfam" id="PF13559">
    <property type="entry name" value="DUF4129"/>
    <property type="match status" value="1"/>
</dbReference>
<dbReference type="AlphaFoldDB" id="A0A7L5AKZ6"/>
<dbReference type="Proteomes" id="UP000464507">
    <property type="component" value="Chromosome"/>
</dbReference>
<protein>
    <recommendedName>
        <fullName evidence="2">Protein-glutamine gamma-glutamyltransferase-like C-terminal domain-containing protein</fullName>
    </recommendedName>
</protein>
<sequence>MILAVPVDPEAEQARELLVRELAKPVYRAAEPTWFDRLSAAVGDWLAGLLESGPGGTPALAWTVIVLGLVAAIVAAYVIFGPPSANRRSSVVGGLFGDDDSRTAQTLRAAADRAAAAGDWVIAIEEMFRAIARGLSERAIVSTMPGTTASAFAASASGPFPETSAELASAAASFDAVRYLGRLGSRAEFDALTELERQLRASTPRFDGAGA</sequence>
<keyword evidence="1" id="KW-0472">Membrane</keyword>
<evidence type="ECO:0000313" key="3">
    <source>
        <dbReference type="EMBL" id="QHO71253.1"/>
    </source>
</evidence>
<accession>A0A7L5AKZ6</accession>